<feature type="transmembrane region" description="Helical" evidence="12">
    <location>
        <begin position="433"/>
        <end position="452"/>
    </location>
</feature>
<dbReference type="Gene3D" id="2.40.128.330">
    <property type="match status" value="1"/>
</dbReference>
<evidence type="ECO:0000256" key="2">
    <source>
        <dbReference type="ARBA" id="ARBA00009765"/>
    </source>
</evidence>
<comment type="subcellular location">
    <subcellularLocation>
        <location evidence="1 12">Mitochondrion inner membrane</location>
        <topology evidence="1 12">Multi-pass membrane protein</topology>
    </subcellularLocation>
</comment>
<sequence length="601" mass="67558">MVVTALARARMAHVLHNTPHLSRRATTQSTHLPPWTHCRSSLSARFSSTNSFWSQSYPPSRPESSPNVPSVPFISHPPRPQVGNVSNVPIIPHVTSAIAERAEAEANETGREPGSRKKERKQRYLDSLMDKAGELSLKCSILDSEGNWTAEEGKYKKSELCRDHDLDPRDLRKLDSLTPNLVPIILTRRTCILISMLHLRVLIKPDRVIVFEQAGAVESEVQRRFKWHLEKNVRSGVKAPEDADCEDDSGLLAYEHRALESVLVATANALEEEMTFTRQLVQQLLADLEDHIDRDNLKRLLHYSRRMVGFQSRARYVKRAFDEVLESDEDLSAMYLTSKAIGRPRALHDHEQLELLLESFVKQVEEIVSEVDNTVANMQSTQEIAELMLDSGRNALLALDVKISIATLGVGTGALIAGMFGMNLTTQLEDHAYAFWVVSSGAAFVTFLIMAVGMRIMRRVRRVALSGRESTPLRRLLSSQAWDAAVASLAHGPPSQFAPPPKKRTGKHLLQMLFRRKPGQGKAKRDEPVWINKNADLARSRDAWRTQAMMGKDGRQGSTADLRALERAWKEAGDCFGSKSWDSSWANKWGKPTKSSKWVRE</sequence>
<evidence type="ECO:0000256" key="9">
    <source>
        <dbReference type="ARBA" id="ARBA00023065"/>
    </source>
</evidence>
<evidence type="ECO:0000256" key="8">
    <source>
        <dbReference type="ARBA" id="ARBA00022989"/>
    </source>
</evidence>
<evidence type="ECO:0000256" key="10">
    <source>
        <dbReference type="ARBA" id="ARBA00023128"/>
    </source>
</evidence>
<protein>
    <recommendedName>
        <fullName evidence="12">Magnesium transporter</fullName>
    </recommendedName>
</protein>
<dbReference type="Gene3D" id="1.20.58.340">
    <property type="entry name" value="Magnesium transport protein CorA, transmembrane region"/>
    <property type="match status" value="1"/>
</dbReference>
<dbReference type="EMBL" id="JAODAN010000004">
    <property type="protein sequence ID" value="KAK1924925.1"/>
    <property type="molecule type" value="Genomic_DNA"/>
</dbReference>
<dbReference type="CDD" id="cd12823">
    <property type="entry name" value="Mrs2_Mfm1p-like"/>
    <property type="match status" value="1"/>
</dbReference>
<feature type="region of interest" description="Disordered" evidence="13">
    <location>
        <begin position="581"/>
        <end position="601"/>
    </location>
</feature>
<evidence type="ECO:0000313" key="15">
    <source>
        <dbReference type="Proteomes" id="UP001182556"/>
    </source>
</evidence>
<reference evidence="14" key="1">
    <citation type="submission" date="2023-02" db="EMBL/GenBank/DDBJ databases">
        <title>Identification and recombinant expression of a fungal hydrolase from Papiliotrema laurentii that hydrolyzes apple cutin and clears colloidal polyester polyurethane.</title>
        <authorList>
            <consortium name="DOE Joint Genome Institute"/>
            <person name="Roman V.A."/>
            <person name="Bojanowski C."/>
            <person name="Crable B.R."/>
            <person name="Wagner D.N."/>
            <person name="Hung C.S."/>
            <person name="Nadeau L.J."/>
            <person name="Schratz L."/>
            <person name="Haridas S."/>
            <person name="Pangilinan J."/>
            <person name="Lipzen A."/>
            <person name="Na H."/>
            <person name="Yan M."/>
            <person name="Ng V."/>
            <person name="Grigoriev I.V."/>
            <person name="Spatafora J.W."/>
            <person name="Barlow D."/>
            <person name="Biffinger J."/>
            <person name="Kelley-Loughnane N."/>
            <person name="Varaljay V.A."/>
            <person name="Crookes-Goodson W.J."/>
        </authorList>
    </citation>
    <scope>NUCLEOTIDE SEQUENCE</scope>
    <source>
        <strain evidence="14">5307AH</strain>
    </source>
</reference>
<keyword evidence="10" id="KW-0496">Mitochondrion</keyword>
<keyword evidence="8 12" id="KW-1133">Transmembrane helix</keyword>
<dbReference type="GO" id="GO:0045016">
    <property type="term" value="P:mitochondrial magnesium ion transmembrane transport"/>
    <property type="evidence" value="ECO:0007669"/>
    <property type="project" value="TreeGrafter"/>
</dbReference>
<comment type="caution">
    <text evidence="14">The sequence shown here is derived from an EMBL/GenBank/DDBJ whole genome shotgun (WGS) entry which is preliminary data.</text>
</comment>
<evidence type="ECO:0000256" key="5">
    <source>
        <dbReference type="ARBA" id="ARBA00022792"/>
    </source>
</evidence>
<keyword evidence="11 12" id="KW-0472">Membrane</keyword>
<evidence type="ECO:0000256" key="13">
    <source>
        <dbReference type="SAM" id="MobiDB-lite"/>
    </source>
</evidence>
<accession>A0AAD9FRM7</accession>
<keyword evidence="7" id="KW-0809">Transit peptide</keyword>
<evidence type="ECO:0000256" key="6">
    <source>
        <dbReference type="ARBA" id="ARBA00022842"/>
    </source>
</evidence>
<dbReference type="GO" id="GO:0015095">
    <property type="term" value="F:magnesium ion transmembrane transporter activity"/>
    <property type="evidence" value="ECO:0007669"/>
    <property type="project" value="TreeGrafter"/>
</dbReference>
<evidence type="ECO:0000256" key="12">
    <source>
        <dbReference type="RuleBase" id="RU366042"/>
    </source>
</evidence>
<evidence type="ECO:0000313" key="14">
    <source>
        <dbReference type="EMBL" id="KAK1924925.1"/>
    </source>
</evidence>
<dbReference type="PANTHER" id="PTHR13890:SF0">
    <property type="entry name" value="MAGNESIUM TRANSPORTER MRS2 HOMOLOG, MITOCHONDRIAL"/>
    <property type="match status" value="1"/>
</dbReference>
<evidence type="ECO:0000256" key="4">
    <source>
        <dbReference type="ARBA" id="ARBA00022692"/>
    </source>
</evidence>
<feature type="transmembrane region" description="Helical" evidence="12">
    <location>
        <begin position="403"/>
        <end position="421"/>
    </location>
</feature>
<proteinExistence type="inferred from homology"/>
<dbReference type="FunFam" id="1.20.58.340:FF:000031">
    <property type="entry name" value="Chromosome 12, whole genome shotgun sequence"/>
    <property type="match status" value="1"/>
</dbReference>
<dbReference type="GO" id="GO:0005743">
    <property type="term" value="C:mitochondrial inner membrane"/>
    <property type="evidence" value="ECO:0007669"/>
    <property type="project" value="UniProtKB-SubCell"/>
</dbReference>
<dbReference type="Proteomes" id="UP001182556">
    <property type="component" value="Unassembled WGS sequence"/>
</dbReference>
<keyword evidence="5 12" id="KW-0999">Mitochondrion inner membrane</keyword>
<evidence type="ECO:0000256" key="7">
    <source>
        <dbReference type="ARBA" id="ARBA00022946"/>
    </source>
</evidence>
<evidence type="ECO:0000256" key="3">
    <source>
        <dbReference type="ARBA" id="ARBA00022448"/>
    </source>
</evidence>
<dbReference type="PANTHER" id="PTHR13890">
    <property type="entry name" value="RNA SPLICING PROTEIN MRS2, MITOCHONDRIAL"/>
    <property type="match status" value="1"/>
</dbReference>
<evidence type="ECO:0000256" key="1">
    <source>
        <dbReference type="ARBA" id="ARBA00004448"/>
    </source>
</evidence>
<gene>
    <name evidence="14" type="ORF">DB88DRAFT_487373</name>
</gene>
<keyword evidence="4 12" id="KW-0812">Transmembrane</keyword>
<comment type="similarity">
    <text evidence="2 12">Belongs to the CorA metal ion transporter (MIT) (TC 1.A.35) family.</text>
</comment>
<evidence type="ECO:0000256" key="11">
    <source>
        <dbReference type="ARBA" id="ARBA00023136"/>
    </source>
</evidence>
<keyword evidence="3 12" id="KW-0813">Transport</keyword>
<dbReference type="AlphaFoldDB" id="A0AAD9FRM7"/>
<dbReference type="Pfam" id="PF22099">
    <property type="entry name" value="MRS2-like"/>
    <property type="match status" value="1"/>
</dbReference>
<organism evidence="14 15">
    <name type="scientific">Papiliotrema laurentii</name>
    <name type="common">Cryptococcus laurentii</name>
    <dbReference type="NCBI Taxonomy" id="5418"/>
    <lineage>
        <taxon>Eukaryota</taxon>
        <taxon>Fungi</taxon>
        <taxon>Dikarya</taxon>
        <taxon>Basidiomycota</taxon>
        <taxon>Agaricomycotina</taxon>
        <taxon>Tremellomycetes</taxon>
        <taxon>Tremellales</taxon>
        <taxon>Rhynchogastremaceae</taxon>
        <taxon>Papiliotrema</taxon>
    </lineage>
</organism>
<keyword evidence="6 12" id="KW-0460">Magnesium</keyword>
<feature type="region of interest" description="Disordered" evidence="13">
    <location>
        <begin position="103"/>
        <end position="122"/>
    </location>
</feature>
<dbReference type="FunFam" id="2.40.128.330:FF:000002">
    <property type="entry name" value="Inner membrane magnesium transporter mrs2"/>
    <property type="match status" value="1"/>
</dbReference>
<name>A0AAD9FRM7_PAPLA</name>
<dbReference type="InterPro" id="IPR039204">
    <property type="entry name" value="MRS2-like"/>
</dbReference>
<keyword evidence="9 12" id="KW-0406">Ion transport</keyword>
<keyword evidence="15" id="KW-1185">Reference proteome</keyword>